<dbReference type="GO" id="GO:0004252">
    <property type="term" value="F:serine-type endopeptidase activity"/>
    <property type="evidence" value="ECO:0007669"/>
    <property type="project" value="TreeGrafter"/>
</dbReference>
<evidence type="ECO:0000313" key="5">
    <source>
        <dbReference type="EMBL" id="MBG0740793.1"/>
    </source>
</evidence>
<feature type="domain" description="Peptidase S9 prolyl oligopeptidase catalytic" evidence="4">
    <location>
        <begin position="521"/>
        <end position="725"/>
    </location>
</feature>
<comment type="caution">
    <text evidence="5">The sequence shown here is derived from an EMBL/GenBank/DDBJ whole genome shotgun (WGS) entry which is preliminary data.</text>
</comment>
<dbReference type="InterPro" id="IPR011042">
    <property type="entry name" value="6-blade_b-propeller_TolB-like"/>
</dbReference>
<gene>
    <name evidence="5" type="ORF">IV500_15565</name>
</gene>
<dbReference type="Gene3D" id="2.120.10.30">
    <property type="entry name" value="TolB, C-terminal domain"/>
    <property type="match status" value="2"/>
</dbReference>
<dbReference type="EMBL" id="JADNYM010000021">
    <property type="protein sequence ID" value="MBG0740793.1"/>
    <property type="molecule type" value="Genomic_DNA"/>
</dbReference>
<dbReference type="InterPro" id="IPR011659">
    <property type="entry name" value="WD40"/>
</dbReference>
<keyword evidence="1" id="KW-0378">Hydrolase</keyword>
<dbReference type="InterPro" id="IPR029058">
    <property type="entry name" value="AB_hydrolase_fold"/>
</dbReference>
<evidence type="ECO:0000259" key="4">
    <source>
        <dbReference type="Pfam" id="PF00326"/>
    </source>
</evidence>
<dbReference type="Pfam" id="PF00326">
    <property type="entry name" value="Peptidase_S9"/>
    <property type="match status" value="1"/>
</dbReference>
<name>A0A931CM53_9MICC</name>
<evidence type="ECO:0000256" key="3">
    <source>
        <dbReference type="SAM" id="MobiDB-lite"/>
    </source>
</evidence>
<dbReference type="PANTHER" id="PTHR42776">
    <property type="entry name" value="SERINE PEPTIDASE S9 FAMILY MEMBER"/>
    <property type="match status" value="1"/>
</dbReference>
<organism evidence="5 6">
    <name type="scientific">Arthrobacter terrae</name>
    <dbReference type="NCBI Taxonomy" id="2935737"/>
    <lineage>
        <taxon>Bacteria</taxon>
        <taxon>Bacillati</taxon>
        <taxon>Actinomycetota</taxon>
        <taxon>Actinomycetes</taxon>
        <taxon>Micrococcales</taxon>
        <taxon>Micrococcaceae</taxon>
        <taxon>Arthrobacter</taxon>
    </lineage>
</organism>
<dbReference type="Pfam" id="PF07676">
    <property type="entry name" value="PD40"/>
    <property type="match status" value="3"/>
</dbReference>
<dbReference type="SUPFAM" id="SSF53474">
    <property type="entry name" value="alpha/beta-Hydrolases"/>
    <property type="match status" value="1"/>
</dbReference>
<proteinExistence type="predicted"/>
<reference evidence="5 6" key="1">
    <citation type="submission" date="2020-11" db="EMBL/GenBank/DDBJ databases">
        <title>Arthrobacter antarcticus sp. nov., isolated from Antarctic Soil.</title>
        <authorList>
            <person name="Li J."/>
        </authorList>
    </citation>
    <scope>NUCLEOTIDE SEQUENCE [LARGE SCALE GENOMIC DNA]</scope>
    <source>
        <strain evidence="5 6">Z1-20</strain>
    </source>
</reference>
<evidence type="ECO:0000313" key="6">
    <source>
        <dbReference type="Proteomes" id="UP000655366"/>
    </source>
</evidence>
<protein>
    <submittedName>
        <fullName evidence="5">S9 family peptidase</fullName>
    </submittedName>
</protein>
<dbReference type="Proteomes" id="UP000655366">
    <property type="component" value="Unassembled WGS sequence"/>
</dbReference>
<dbReference type="GO" id="GO:0006508">
    <property type="term" value="P:proteolysis"/>
    <property type="evidence" value="ECO:0007669"/>
    <property type="project" value="InterPro"/>
</dbReference>
<dbReference type="AlphaFoldDB" id="A0A931CM53"/>
<dbReference type="PANTHER" id="PTHR42776:SF27">
    <property type="entry name" value="DIPEPTIDYL PEPTIDASE FAMILY MEMBER 6"/>
    <property type="match status" value="1"/>
</dbReference>
<feature type="compositionally biased region" description="Low complexity" evidence="3">
    <location>
        <begin position="253"/>
        <end position="262"/>
    </location>
</feature>
<keyword evidence="2" id="KW-0645">Protease</keyword>
<evidence type="ECO:0000256" key="1">
    <source>
        <dbReference type="ARBA" id="ARBA00022801"/>
    </source>
</evidence>
<dbReference type="InterPro" id="IPR001375">
    <property type="entry name" value="Peptidase_S9_cat"/>
</dbReference>
<sequence length="737" mass="79232">MKNAAGQAKADDGGADELLHGCHLTLGGQQRKVRRPAHGVRTRLTYAGALTVGRIRLGRVKTDHLPLTNTVSAPTIHPNGGRVVVAVSRPDFAADASVGQLWTIPLSGGCPRRLTRGFRDGSPRFSPDGEVLAFIRSRPGKAPQLHIVDGSGGEPQVITDRLLGVEGFDWSPDGRAICFSSREPEEGRYGTVEGVGAAAEDPRLITGWHYQANGLGYVTDRRSQLFVVDVPAVDAEPVVEPAGRAAKSRSSDDPSSAVPAPRQLTTEDADHDAPRWSTDGATILFTASLHEDADSDLRADIFAIPANGGSPRQLSGLSSGARFSAMAGTQSADGRWLYYVAADMGPTGTDFLAAQYGVWVAPMDEPAHARRLSDALTADFTENGDRLITYGTDGVLAIDRYRGGTRVMAFSPHEEPRILAAGHFVATALDCAADAVVACYSDPTSFGDVAVVAGGELERRSDFSAAFRAEAGVIPVQEFSTKAGDGYPVHGWVLLPQGPGPHPVLLNIHGGPFAQYGWGLFDEAQVYAAAGYAVLMCNPRGSAGYGYDHGRSIREAMGTVDFHDVMSFLEGALAAYSGLDGERLGVMGGSYGGYLTAWTISQDHRFKAAIVERGFLDPETFTGTSDIGWFFSSEYTGSDPDKVQAQSPMAQVAKVRTPTLVIHSEQDLRCPLEQGQRYYTALRRNGVDAEMLIFPGENHELSRTGTPHHRKQRFEHILRWWNTHLPVQAVQTAQTPR</sequence>
<dbReference type="Gene3D" id="3.40.50.1820">
    <property type="entry name" value="alpha/beta hydrolase"/>
    <property type="match status" value="1"/>
</dbReference>
<evidence type="ECO:0000256" key="2">
    <source>
        <dbReference type="ARBA" id="ARBA00022825"/>
    </source>
</evidence>
<feature type="region of interest" description="Disordered" evidence="3">
    <location>
        <begin position="239"/>
        <end position="276"/>
    </location>
</feature>
<keyword evidence="2" id="KW-0720">Serine protease</keyword>
<accession>A0A931CM53</accession>
<keyword evidence="6" id="KW-1185">Reference proteome</keyword>
<dbReference type="SUPFAM" id="SSF82171">
    <property type="entry name" value="DPP6 N-terminal domain-like"/>
    <property type="match status" value="1"/>
</dbReference>